<feature type="compositionally biased region" description="Polar residues" evidence="2">
    <location>
        <begin position="836"/>
        <end position="845"/>
    </location>
</feature>
<feature type="region of interest" description="Disordered" evidence="2">
    <location>
        <begin position="1"/>
        <end position="315"/>
    </location>
</feature>
<feature type="region of interest" description="Disordered" evidence="2">
    <location>
        <begin position="756"/>
        <end position="845"/>
    </location>
</feature>
<proteinExistence type="predicted"/>
<reference evidence="3" key="1">
    <citation type="journal article" date="2020" name="Fungal Divers.">
        <title>Resolving the Mortierellaceae phylogeny through synthesis of multi-gene phylogenetics and phylogenomics.</title>
        <authorList>
            <person name="Vandepol N."/>
            <person name="Liber J."/>
            <person name="Desiro A."/>
            <person name="Na H."/>
            <person name="Kennedy M."/>
            <person name="Barry K."/>
            <person name="Grigoriev I.V."/>
            <person name="Miller A.N."/>
            <person name="O'Donnell K."/>
            <person name="Stajich J.E."/>
            <person name="Bonito G."/>
        </authorList>
    </citation>
    <scope>NUCLEOTIDE SEQUENCE</scope>
    <source>
        <strain evidence="3">BC1065</strain>
    </source>
</reference>
<feature type="compositionally biased region" description="Polar residues" evidence="2">
    <location>
        <begin position="256"/>
        <end position="276"/>
    </location>
</feature>
<feature type="compositionally biased region" description="Polar residues" evidence="2">
    <location>
        <begin position="87"/>
        <end position="99"/>
    </location>
</feature>
<feature type="compositionally biased region" description="Polar residues" evidence="2">
    <location>
        <begin position="144"/>
        <end position="157"/>
    </location>
</feature>
<feature type="compositionally biased region" description="Basic and acidic residues" evidence="2">
    <location>
        <begin position="628"/>
        <end position="640"/>
    </location>
</feature>
<feature type="region of interest" description="Disordered" evidence="2">
    <location>
        <begin position="460"/>
        <end position="642"/>
    </location>
</feature>
<feature type="compositionally biased region" description="Polar residues" evidence="2">
    <location>
        <begin position="170"/>
        <end position="179"/>
    </location>
</feature>
<feature type="compositionally biased region" description="Low complexity" evidence="2">
    <location>
        <begin position="488"/>
        <end position="501"/>
    </location>
</feature>
<keyword evidence="4" id="KW-1185">Reference proteome</keyword>
<gene>
    <name evidence="3" type="ORF">DFQ27_006526</name>
</gene>
<feature type="compositionally biased region" description="Low complexity" evidence="2">
    <location>
        <begin position="603"/>
        <end position="624"/>
    </location>
</feature>
<feature type="compositionally biased region" description="Low complexity" evidence="2">
    <location>
        <begin position="1"/>
        <end position="21"/>
    </location>
</feature>
<feature type="compositionally biased region" description="Basic and acidic residues" evidence="2">
    <location>
        <begin position="756"/>
        <end position="771"/>
    </location>
</feature>
<feature type="compositionally biased region" description="Low complexity" evidence="2">
    <location>
        <begin position="217"/>
        <end position="239"/>
    </location>
</feature>
<name>A0A9P6PW23_9FUNG</name>
<feature type="compositionally biased region" description="Basic residues" evidence="2">
    <location>
        <begin position="547"/>
        <end position="558"/>
    </location>
</feature>
<feature type="compositionally biased region" description="Low complexity" evidence="2">
    <location>
        <begin position="773"/>
        <end position="796"/>
    </location>
</feature>
<dbReference type="OrthoDB" id="2442063at2759"/>
<evidence type="ECO:0000256" key="2">
    <source>
        <dbReference type="SAM" id="MobiDB-lite"/>
    </source>
</evidence>
<feature type="compositionally biased region" description="Low complexity" evidence="2">
    <location>
        <begin position="460"/>
        <end position="476"/>
    </location>
</feature>
<keyword evidence="1" id="KW-0175">Coiled coil</keyword>
<dbReference type="AlphaFoldDB" id="A0A9P6PW23"/>
<feature type="compositionally biased region" description="Low complexity" evidence="2">
    <location>
        <begin position="120"/>
        <end position="143"/>
    </location>
</feature>
<organism evidence="3 4">
    <name type="scientific">Actinomortierella ambigua</name>
    <dbReference type="NCBI Taxonomy" id="1343610"/>
    <lineage>
        <taxon>Eukaryota</taxon>
        <taxon>Fungi</taxon>
        <taxon>Fungi incertae sedis</taxon>
        <taxon>Mucoromycota</taxon>
        <taxon>Mortierellomycotina</taxon>
        <taxon>Mortierellomycetes</taxon>
        <taxon>Mortierellales</taxon>
        <taxon>Mortierellaceae</taxon>
        <taxon>Actinomortierella</taxon>
    </lineage>
</organism>
<feature type="coiled-coil region" evidence="1">
    <location>
        <begin position="354"/>
        <end position="392"/>
    </location>
</feature>
<dbReference type="EMBL" id="JAAAJB010000487">
    <property type="protein sequence ID" value="KAG0254960.1"/>
    <property type="molecule type" value="Genomic_DNA"/>
</dbReference>
<evidence type="ECO:0000313" key="4">
    <source>
        <dbReference type="Proteomes" id="UP000807716"/>
    </source>
</evidence>
<feature type="compositionally biased region" description="Low complexity" evidence="2">
    <location>
        <begin position="184"/>
        <end position="197"/>
    </location>
</feature>
<protein>
    <submittedName>
        <fullName evidence="3">Uncharacterized protein</fullName>
    </submittedName>
</protein>
<dbReference type="Proteomes" id="UP000807716">
    <property type="component" value="Unassembled WGS sequence"/>
</dbReference>
<feature type="compositionally biased region" description="Low complexity" evidence="2">
    <location>
        <begin position="572"/>
        <end position="588"/>
    </location>
</feature>
<evidence type="ECO:0000256" key="1">
    <source>
        <dbReference type="SAM" id="Coils"/>
    </source>
</evidence>
<evidence type="ECO:0000313" key="3">
    <source>
        <dbReference type="EMBL" id="KAG0254960.1"/>
    </source>
</evidence>
<comment type="caution">
    <text evidence="3">The sequence shown here is derived from an EMBL/GenBank/DDBJ whole genome shotgun (WGS) entry which is preliminary data.</text>
</comment>
<feature type="compositionally biased region" description="Polar residues" evidence="2">
    <location>
        <begin position="290"/>
        <end position="301"/>
    </location>
</feature>
<accession>A0A9P6PW23</accession>
<sequence>MTTDEPASPLPSASLPTTPSSMRASYTIGTKSHAYTPPAKPSSPSRSNSARILQPSDDDAAAAAPPSPSSIVSSGHLRHKSLDKTPSPVQSTNSNSNICPNGEEGAAAQVPLEQDPDLDATGSSSSAAAAAAEAASLDISTAASEPSGSTSQQQLPSSPKRASIVRAASMKQQQGSSSPLVGDPSPAAAGLPSASLSRHASLTLKSRRKADRDSIGSSLSLVSQLQGQQQQQQQQSQLPSPSPSPQTAQRPHRMLNRQQQSLHGQHSASTSISSSVGLADEGSEELVPGTPTSISSFSSLNSEREKVPTSTNGRLRSNRNSVALIENRNIHALSSNLAMIQSPTKSEFGNGAASEELLSVIAQKEARIQQLREDLETNLQELSQLKDQWSKRMLEERTRQQAEANASLQMENGGGASSLVPNRLSTAAIWGTVVGSVSQLSGASSGLSIHHVSPYTPTLATASPTTMTPTSAAASAGQTQSNGNAQNSGLASARSSTSSIGRGVGGVEGGSLASNASRPTSPLPTYLSGFSGLHGPTQPSKDSGINGHHHHHHHHHAHQQLAQHPRKVGDRTSVSSQSTVSSALSSSSCAGGDVPTSFEPGHSHTSSIGSGSMLSTSPSSTSGGNALRDTRERQRPKRESSGLFIPVEAEEVLVNTGRALFKGFGSLIGGIRTVVNDVAESDRFQHSRQRTMDMVNGLAQTAADVLPLPSQDEIYYHHQRLQLLDEEEEAALSRQLRKEQLGDDDHHDQLPEAALKAREQQRRARAMERAALRRQGSSSSSGSPSPTSRRSSSSLRSQRKTTVGGAGGRRRMSSEHEEDDSSKSVDLLGIHDSPEPSKTLSPMASSSSLLVVTADGEEDEEAHHWDMGLEAEPDLLKMLETTTTTTSTTNNNTTATTTTTVSEVDLLHDTPLLPAVVASKKNE</sequence>
<feature type="compositionally biased region" description="Polar residues" evidence="2">
    <location>
        <begin position="42"/>
        <end position="51"/>
    </location>
</feature>
<feature type="compositionally biased region" description="Polar residues" evidence="2">
    <location>
        <begin position="477"/>
        <end position="487"/>
    </location>
</feature>